<sequence>MIAAPPGVRVYLACGTTDMRRGMAGLAMQVQQILEQNPFDGAVFAFRGKRGGLIKVLWHDGIGLCLLTKRLERGHFIWPMTGTGAISLTAAQLATLLEGCEWRAPVTSRRPELAG</sequence>
<keyword evidence="2" id="KW-1185">Reference proteome</keyword>
<dbReference type="RefSeq" id="WP_150045631.1">
    <property type="nucleotide sequence ID" value="NZ_OW485603.1"/>
</dbReference>
<reference evidence="1 2" key="1">
    <citation type="submission" date="2019-09" db="EMBL/GenBank/DDBJ databases">
        <title>Genome sequence of Rhodovastum atsumiense, a diverse member of the Acetobacteraceae family of non-sulfur purple photosynthetic bacteria.</title>
        <authorList>
            <person name="Meyer T."/>
            <person name="Kyndt J."/>
        </authorList>
    </citation>
    <scope>NUCLEOTIDE SEQUENCE [LARGE SCALE GENOMIC DNA]</scope>
    <source>
        <strain evidence="1 2">DSM 21279</strain>
    </source>
</reference>
<dbReference type="NCBIfam" id="NF033819">
    <property type="entry name" value="IS66_TnpB"/>
    <property type="match status" value="1"/>
</dbReference>
<accession>A0A5M6IJX8</accession>
<dbReference type="PANTHER" id="PTHR36455">
    <property type="match status" value="1"/>
</dbReference>
<name>A0A5M6IJX8_9PROT</name>
<dbReference type="AlphaFoldDB" id="A0A5M6IJX8"/>
<dbReference type="EMBL" id="VWPK01000102">
    <property type="protein sequence ID" value="KAA5608149.1"/>
    <property type="molecule type" value="Genomic_DNA"/>
</dbReference>
<dbReference type="InterPro" id="IPR008878">
    <property type="entry name" value="Transposase_IS66_Orf2"/>
</dbReference>
<protein>
    <submittedName>
        <fullName evidence="1">IS66 family insertion sequence element accessory protein TnpB</fullName>
    </submittedName>
</protein>
<proteinExistence type="predicted"/>
<dbReference type="PANTHER" id="PTHR36455:SF1">
    <property type="entry name" value="BLR8292 PROTEIN"/>
    <property type="match status" value="1"/>
</dbReference>
<dbReference type="OrthoDB" id="9801450at2"/>
<dbReference type="Pfam" id="PF05717">
    <property type="entry name" value="TnpB_IS66"/>
    <property type="match status" value="1"/>
</dbReference>
<evidence type="ECO:0000313" key="1">
    <source>
        <dbReference type="EMBL" id="KAA5608149.1"/>
    </source>
</evidence>
<evidence type="ECO:0000313" key="2">
    <source>
        <dbReference type="Proteomes" id="UP000325255"/>
    </source>
</evidence>
<dbReference type="Proteomes" id="UP000325255">
    <property type="component" value="Unassembled WGS sequence"/>
</dbReference>
<comment type="caution">
    <text evidence="1">The sequence shown here is derived from an EMBL/GenBank/DDBJ whole genome shotgun (WGS) entry which is preliminary data.</text>
</comment>
<gene>
    <name evidence="1" type="primary">tnpB</name>
    <name evidence="1" type="ORF">F1189_30430</name>
</gene>
<organism evidence="1 2">
    <name type="scientific">Rhodovastum atsumiense</name>
    <dbReference type="NCBI Taxonomy" id="504468"/>
    <lineage>
        <taxon>Bacteria</taxon>
        <taxon>Pseudomonadati</taxon>
        <taxon>Pseudomonadota</taxon>
        <taxon>Alphaproteobacteria</taxon>
        <taxon>Acetobacterales</taxon>
        <taxon>Acetobacteraceae</taxon>
        <taxon>Rhodovastum</taxon>
    </lineage>
</organism>